<protein>
    <submittedName>
        <fullName evidence="6">Mannose-6-phosphate isomerase</fullName>
        <ecNumber evidence="6">5.3.1.8</ecNumber>
    </submittedName>
</protein>
<dbReference type="STRING" id="1142394.PSMK_06150"/>
<keyword evidence="1 3" id="KW-0479">Metal-binding</keyword>
<dbReference type="InterPro" id="IPR011051">
    <property type="entry name" value="RmlC_Cupin_sf"/>
</dbReference>
<proteinExistence type="predicted"/>
<dbReference type="InterPro" id="IPR051804">
    <property type="entry name" value="Carb_Metab_Reg_Kinase/Isom"/>
</dbReference>
<dbReference type="RefSeq" id="WP_014435994.1">
    <property type="nucleotide sequence ID" value="NC_017080.1"/>
</dbReference>
<organism evidence="6 7">
    <name type="scientific">Phycisphaera mikurensis (strain NBRC 102666 / KCTC 22515 / FYK2301M01)</name>
    <dbReference type="NCBI Taxonomy" id="1142394"/>
    <lineage>
        <taxon>Bacteria</taxon>
        <taxon>Pseudomonadati</taxon>
        <taxon>Planctomycetota</taxon>
        <taxon>Phycisphaerae</taxon>
        <taxon>Phycisphaerales</taxon>
        <taxon>Phycisphaeraceae</taxon>
        <taxon>Phycisphaera</taxon>
    </lineage>
</organism>
<dbReference type="eggNOG" id="COG1482">
    <property type="taxonomic scope" value="Bacteria"/>
</dbReference>
<evidence type="ECO:0000256" key="4">
    <source>
        <dbReference type="PIRSR" id="PIRSR036894-2"/>
    </source>
</evidence>
<gene>
    <name evidence="6" type="primary">pmi</name>
    <name evidence="6" type="synonym">manA</name>
    <name evidence="6" type="ordered locus">PSMK_06150</name>
</gene>
<dbReference type="AlphaFoldDB" id="I0IBY6"/>
<keyword evidence="2 3" id="KW-0862">Zinc</keyword>
<dbReference type="CDD" id="cd07010">
    <property type="entry name" value="cupin_PMI_type_I_N_bac"/>
    <property type="match status" value="1"/>
</dbReference>
<dbReference type="PATRIC" id="fig|1142394.8.peg.631"/>
<dbReference type="GO" id="GO:0008270">
    <property type="term" value="F:zinc ion binding"/>
    <property type="evidence" value="ECO:0007669"/>
    <property type="project" value="InterPro"/>
</dbReference>
<dbReference type="PANTHER" id="PTHR42742">
    <property type="entry name" value="TRANSCRIPTIONAL REPRESSOR MPRA"/>
    <property type="match status" value="1"/>
</dbReference>
<evidence type="ECO:0000256" key="1">
    <source>
        <dbReference type="ARBA" id="ARBA00022723"/>
    </source>
</evidence>
<name>I0IBY6_PHYMF</name>
<dbReference type="SUPFAM" id="SSF51182">
    <property type="entry name" value="RmlC-like cupins"/>
    <property type="match status" value="1"/>
</dbReference>
<dbReference type="InterPro" id="IPR014628">
    <property type="entry name" value="Man6P_isomerase_Firm_short"/>
</dbReference>
<comment type="cofactor">
    <cofactor evidence="3">
        <name>Zn(2+)</name>
        <dbReference type="ChEBI" id="CHEBI:29105"/>
    </cofactor>
    <text evidence="3">Binds 1 zinc ion per subunit.</text>
</comment>
<feature type="binding site" evidence="3">
    <location>
        <position position="119"/>
    </location>
    <ligand>
        <name>Zn(2+)</name>
        <dbReference type="ChEBI" id="CHEBI:29105"/>
    </ligand>
</feature>
<dbReference type="Pfam" id="PF20511">
    <property type="entry name" value="PMI_typeI_cat"/>
    <property type="match status" value="1"/>
</dbReference>
<reference evidence="6 7" key="1">
    <citation type="submission" date="2012-02" db="EMBL/GenBank/DDBJ databases">
        <title>Complete genome sequence of Phycisphaera mikurensis NBRC 102666.</title>
        <authorList>
            <person name="Ankai A."/>
            <person name="Hosoyama A."/>
            <person name="Terui Y."/>
            <person name="Sekine M."/>
            <person name="Fukai R."/>
            <person name="Kato Y."/>
            <person name="Nakamura S."/>
            <person name="Yamada-Narita S."/>
            <person name="Kawakoshi A."/>
            <person name="Fukunaga Y."/>
            <person name="Yamazaki S."/>
            <person name="Fujita N."/>
        </authorList>
    </citation>
    <scope>NUCLEOTIDE SEQUENCE [LARGE SCALE GENOMIC DNA]</scope>
    <source>
        <strain evidence="7">NBRC 102666 / KCTC 22515 / FYK2301M01</strain>
    </source>
</reference>
<dbReference type="GO" id="GO:0005975">
    <property type="term" value="P:carbohydrate metabolic process"/>
    <property type="evidence" value="ECO:0007669"/>
    <property type="project" value="InterPro"/>
</dbReference>
<dbReference type="PIRSF" id="PIRSF036894">
    <property type="entry name" value="PMI_Firm_short"/>
    <property type="match status" value="1"/>
</dbReference>
<dbReference type="EC" id="5.3.1.8" evidence="6"/>
<feature type="binding site" evidence="3">
    <location>
        <position position="136"/>
    </location>
    <ligand>
        <name>Zn(2+)</name>
        <dbReference type="ChEBI" id="CHEBI:29105"/>
    </ligand>
</feature>
<dbReference type="PANTHER" id="PTHR42742:SF3">
    <property type="entry name" value="FRUCTOKINASE"/>
    <property type="match status" value="1"/>
</dbReference>
<evidence type="ECO:0000313" key="7">
    <source>
        <dbReference type="Proteomes" id="UP000007881"/>
    </source>
</evidence>
<dbReference type="Gene3D" id="2.60.120.10">
    <property type="entry name" value="Jelly Rolls"/>
    <property type="match status" value="2"/>
</dbReference>
<dbReference type="KEGG" id="phm:PSMK_06150"/>
<evidence type="ECO:0000313" key="6">
    <source>
        <dbReference type="EMBL" id="BAM02774.1"/>
    </source>
</evidence>
<sequence>MSTAAYPLKLRPIYKEKVWGGRTLEQKLGRDLPGADDAPIGESWELVDLASTSASGGGGDAAFSTIDNGPLAGRTLHAVLADDAARDAVLRDLPLSPDGGFPILLKYLDANANLSVQVHPSPAYAAEHPEAKLKSEAWYIVAVEPGAKIYKGIAAGTTPDDLRAALEKNTDEAVVPLLEAFEVSPGECHYLPSGTCHALGGGILVAEVQTPSDTTFRVYDWGREGRELHVDAAIECSTFGPADSSRFEPGTETDGPGGSKSIALVRCEHFGIDRHEAPAGFTDTAGAGSTGPVAWMVLSGSLTLAGGGESVACGAGDTLLLPAAMGDGHLEVTADAAWLEVTFPAGDARLA</sequence>
<feature type="active site" evidence="4">
    <location>
        <position position="217"/>
    </location>
</feature>
<feature type="binding site" evidence="3">
    <location>
        <position position="197"/>
    </location>
    <ligand>
        <name>Zn(2+)</name>
        <dbReference type="ChEBI" id="CHEBI:29105"/>
    </ligand>
</feature>
<evidence type="ECO:0000256" key="3">
    <source>
        <dbReference type="PIRSR" id="PIRSR036894-1"/>
    </source>
</evidence>
<dbReference type="HOGENOM" id="CLU_020529_0_1_0"/>
<dbReference type="GO" id="GO:0004476">
    <property type="term" value="F:mannose-6-phosphate isomerase activity"/>
    <property type="evidence" value="ECO:0007669"/>
    <property type="project" value="UniProtKB-EC"/>
</dbReference>
<feature type="domain" description="Phosphomannose isomerase type I catalytic" evidence="5">
    <location>
        <begin position="8"/>
        <end position="125"/>
    </location>
</feature>
<dbReference type="InterPro" id="IPR046457">
    <property type="entry name" value="PMI_typeI_cat"/>
</dbReference>
<dbReference type="OrthoDB" id="9808275at2"/>
<dbReference type="EMBL" id="AP012338">
    <property type="protein sequence ID" value="BAM02774.1"/>
    <property type="molecule type" value="Genomic_DNA"/>
</dbReference>
<accession>I0IBY6</accession>
<evidence type="ECO:0000256" key="2">
    <source>
        <dbReference type="ARBA" id="ARBA00022833"/>
    </source>
</evidence>
<evidence type="ECO:0000259" key="5">
    <source>
        <dbReference type="Pfam" id="PF20511"/>
    </source>
</evidence>
<dbReference type="Proteomes" id="UP000007881">
    <property type="component" value="Chromosome"/>
</dbReference>
<keyword evidence="6" id="KW-0413">Isomerase</keyword>
<keyword evidence="7" id="KW-1185">Reference proteome</keyword>
<dbReference type="InterPro" id="IPR014710">
    <property type="entry name" value="RmlC-like_jellyroll"/>
</dbReference>